<keyword evidence="1" id="KW-0472">Membrane</keyword>
<sequence>MDSLGFSLFRIMSSTNSESSISSFPIWIPFITFSCLMALAKTSNSVLNRSGESEHPCLVPVLRGMTFSFSTIKYDVGCGFVIYGLYYVEVLSFYTCFIESFWHKWMLDLVKCSLCIY</sequence>
<keyword evidence="1" id="KW-1133">Transmembrane helix</keyword>
<dbReference type="AlphaFoldDB" id="A0A9L0S6K5"/>
<dbReference type="GeneTree" id="ENSGT01150000287166"/>
<name>A0A9L0S6K5_HORSE</name>
<keyword evidence="1" id="KW-0812">Transmembrane</keyword>
<reference evidence="2 3" key="1">
    <citation type="journal article" date="2009" name="Science">
        <title>Genome sequence, comparative analysis, and population genetics of the domestic horse.</title>
        <authorList>
            <consortium name="Broad Institute Genome Sequencing Platform"/>
            <consortium name="Broad Institute Whole Genome Assembly Team"/>
            <person name="Wade C.M."/>
            <person name="Giulotto E."/>
            <person name="Sigurdsson S."/>
            <person name="Zoli M."/>
            <person name="Gnerre S."/>
            <person name="Imsland F."/>
            <person name="Lear T.L."/>
            <person name="Adelson D.L."/>
            <person name="Bailey E."/>
            <person name="Bellone R.R."/>
            <person name="Bloecker H."/>
            <person name="Distl O."/>
            <person name="Edgar R.C."/>
            <person name="Garber M."/>
            <person name="Leeb T."/>
            <person name="Mauceli E."/>
            <person name="MacLeod J.N."/>
            <person name="Penedo M.C.T."/>
            <person name="Raison J.M."/>
            <person name="Sharpe T."/>
            <person name="Vogel J."/>
            <person name="Andersson L."/>
            <person name="Antczak D.F."/>
            <person name="Biagi T."/>
            <person name="Binns M.M."/>
            <person name="Chowdhary B.P."/>
            <person name="Coleman S.J."/>
            <person name="Della Valle G."/>
            <person name="Fryc S."/>
            <person name="Guerin G."/>
            <person name="Hasegawa T."/>
            <person name="Hill E.W."/>
            <person name="Jurka J."/>
            <person name="Kiialainen A."/>
            <person name="Lindgren G."/>
            <person name="Liu J."/>
            <person name="Magnani E."/>
            <person name="Mickelson J.R."/>
            <person name="Murray J."/>
            <person name="Nergadze S.G."/>
            <person name="Onofrio R."/>
            <person name="Pedroni S."/>
            <person name="Piras M.F."/>
            <person name="Raudsepp T."/>
            <person name="Rocchi M."/>
            <person name="Roeed K.H."/>
            <person name="Ryder O.A."/>
            <person name="Searle S."/>
            <person name="Skow L."/>
            <person name="Swinburne J.E."/>
            <person name="Syvaenen A.C."/>
            <person name="Tozaki T."/>
            <person name="Valberg S.J."/>
            <person name="Vaudin M."/>
            <person name="White J.R."/>
            <person name="Zody M.C."/>
            <person name="Lander E.S."/>
            <person name="Lindblad-Toh K."/>
        </authorList>
    </citation>
    <scope>NUCLEOTIDE SEQUENCE [LARGE SCALE GENOMIC DNA]</scope>
    <source>
        <strain evidence="2 3">Thoroughbred</strain>
    </source>
</reference>
<dbReference type="Proteomes" id="UP000002281">
    <property type="component" value="Chromosome 8"/>
</dbReference>
<organism evidence="2 3">
    <name type="scientific">Equus caballus</name>
    <name type="common">Horse</name>
    <dbReference type="NCBI Taxonomy" id="9796"/>
    <lineage>
        <taxon>Eukaryota</taxon>
        <taxon>Metazoa</taxon>
        <taxon>Chordata</taxon>
        <taxon>Craniata</taxon>
        <taxon>Vertebrata</taxon>
        <taxon>Euteleostomi</taxon>
        <taxon>Mammalia</taxon>
        <taxon>Eutheria</taxon>
        <taxon>Laurasiatheria</taxon>
        <taxon>Perissodactyla</taxon>
        <taxon>Equidae</taxon>
        <taxon>Equus</taxon>
    </lineage>
</organism>
<evidence type="ECO:0000313" key="2">
    <source>
        <dbReference type="Ensembl" id="ENSECAP00000069669.1"/>
    </source>
</evidence>
<evidence type="ECO:0000313" key="3">
    <source>
        <dbReference type="Proteomes" id="UP000002281"/>
    </source>
</evidence>
<dbReference type="Ensembl" id="ENSECAT00000138410.1">
    <property type="protein sequence ID" value="ENSECAP00000069669.1"/>
    <property type="gene ID" value="ENSECAG00000047316.1"/>
</dbReference>
<accession>A0A9L0S6K5</accession>
<reference evidence="2" key="3">
    <citation type="submission" date="2025-09" db="UniProtKB">
        <authorList>
            <consortium name="Ensembl"/>
        </authorList>
    </citation>
    <scope>IDENTIFICATION</scope>
    <source>
        <strain evidence="2">Thoroughbred</strain>
    </source>
</reference>
<keyword evidence="3" id="KW-1185">Reference proteome</keyword>
<evidence type="ECO:0000256" key="1">
    <source>
        <dbReference type="SAM" id="Phobius"/>
    </source>
</evidence>
<proteinExistence type="predicted"/>
<protein>
    <submittedName>
        <fullName evidence="2">Uncharacterized protein</fullName>
    </submittedName>
</protein>
<reference evidence="2" key="2">
    <citation type="submission" date="2025-08" db="UniProtKB">
        <authorList>
            <consortium name="Ensembl"/>
        </authorList>
    </citation>
    <scope>IDENTIFICATION</scope>
    <source>
        <strain evidence="2">Thoroughbred</strain>
    </source>
</reference>
<feature type="transmembrane region" description="Helical" evidence="1">
    <location>
        <begin position="20"/>
        <end position="40"/>
    </location>
</feature>